<gene>
    <name evidence="2" type="ORF">EDC03_0536</name>
</gene>
<organism evidence="2 3">
    <name type="scientific">Pseudokineococcus lusitanus</name>
    <dbReference type="NCBI Taxonomy" id="763993"/>
    <lineage>
        <taxon>Bacteria</taxon>
        <taxon>Bacillati</taxon>
        <taxon>Actinomycetota</taxon>
        <taxon>Actinomycetes</taxon>
        <taxon>Kineosporiales</taxon>
        <taxon>Kineosporiaceae</taxon>
        <taxon>Pseudokineococcus</taxon>
    </lineage>
</organism>
<reference evidence="2 3" key="1">
    <citation type="journal article" date="2015" name="Stand. Genomic Sci.">
        <title>Genomic Encyclopedia of Bacterial and Archaeal Type Strains, Phase III: the genomes of soil and plant-associated and newly described type strains.</title>
        <authorList>
            <person name="Whitman W.B."/>
            <person name="Woyke T."/>
            <person name="Klenk H.P."/>
            <person name="Zhou Y."/>
            <person name="Lilburn T.G."/>
            <person name="Beck B.J."/>
            <person name="De Vos P."/>
            <person name="Vandamme P."/>
            <person name="Eisen J.A."/>
            <person name="Garrity G."/>
            <person name="Hugenholtz P."/>
            <person name="Kyrpides N.C."/>
        </authorList>
    </citation>
    <scope>NUCLEOTIDE SEQUENCE [LARGE SCALE GENOMIC DNA]</scope>
    <source>
        <strain evidence="2 3">CECT 7306</strain>
    </source>
</reference>
<evidence type="ECO:0000313" key="2">
    <source>
        <dbReference type="EMBL" id="ROP45921.1"/>
    </source>
</evidence>
<comment type="caution">
    <text evidence="2">The sequence shown here is derived from an EMBL/GenBank/DDBJ whole genome shotgun (WGS) entry which is preliminary data.</text>
</comment>
<protein>
    <submittedName>
        <fullName evidence="2">Uncharacterized protein</fullName>
    </submittedName>
</protein>
<dbReference type="AlphaFoldDB" id="A0A3N1HTT2"/>
<dbReference type="EMBL" id="RJKN01000001">
    <property type="protein sequence ID" value="ROP45921.1"/>
    <property type="molecule type" value="Genomic_DNA"/>
</dbReference>
<name>A0A3N1HTT2_9ACTN</name>
<evidence type="ECO:0000313" key="3">
    <source>
        <dbReference type="Proteomes" id="UP000276232"/>
    </source>
</evidence>
<feature type="region of interest" description="Disordered" evidence="1">
    <location>
        <begin position="1"/>
        <end position="56"/>
    </location>
</feature>
<sequence length="148" mass="15255">MSAPTPRDLAAGRVRVPTGEGAWLADQVEDGPTAEDMAAATAPASDPPTAADAPPEDLAAAWGSHRWLREALAARDRAHGAALGGHQRVAEIHRFEAGLALAVDFVRGVHRAAAGVNRCATALNAIAVAIRPPVESPAAEEVPDARQP</sequence>
<dbReference type="RefSeq" id="WP_148057991.1">
    <property type="nucleotide sequence ID" value="NZ_RJKN01000001.1"/>
</dbReference>
<dbReference type="Proteomes" id="UP000276232">
    <property type="component" value="Unassembled WGS sequence"/>
</dbReference>
<keyword evidence="3" id="KW-1185">Reference proteome</keyword>
<feature type="compositionally biased region" description="Low complexity" evidence="1">
    <location>
        <begin position="34"/>
        <end position="56"/>
    </location>
</feature>
<accession>A0A3N1HTT2</accession>
<proteinExistence type="predicted"/>
<evidence type="ECO:0000256" key="1">
    <source>
        <dbReference type="SAM" id="MobiDB-lite"/>
    </source>
</evidence>
<dbReference type="InParanoid" id="A0A3N1HTT2"/>